<dbReference type="Gene3D" id="1.20.1050.10">
    <property type="match status" value="1"/>
</dbReference>
<dbReference type="InterPro" id="IPR054416">
    <property type="entry name" value="GST_UstS-like_C"/>
</dbReference>
<gene>
    <name evidence="2" type="ORF">OBBRIDRAFT_300600</name>
</gene>
<accession>A0A8E2AJU0</accession>
<dbReference type="Pfam" id="PF13409">
    <property type="entry name" value="GST_N_2"/>
    <property type="match status" value="1"/>
</dbReference>
<evidence type="ECO:0000259" key="1">
    <source>
        <dbReference type="PROSITE" id="PS50404"/>
    </source>
</evidence>
<protein>
    <recommendedName>
        <fullName evidence="1">GST N-terminal domain-containing protein</fullName>
    </recommendedName>
</protein>
<dbReference type="SUPFAM" id="SSF47616">
    <property type="entry name" value="GST C-terminal domain-like"/>
    <property type="match status" value="1"/>
</dbReference>
<dbReference type="Proteomes" id="UP000250043">
    <property type="component" value="Unassembled WGS sequence"/>
</dbReference>
<dbReference type="SUPFAM" id="SSF52833">
    <property type="entry name" value="Thioredoxin-like"/>
    <property type="match status" value="1"/>
</dbReference>
<sequence length="257" mass="29710">MQPIHFYDISRKRVEEDKAWSPNTWKTRLTLNYKGLPYKTTWVEYPDIESTCKEIGAEPTGFGLLKEGKPYYSLPIIHDPNTGVTVSDSIRIARYLDKTYPGTPAVIPPSLEAFYVIFEEAFWQTISMPLLPVMMPISCSQLNPRSEAYFRETREERFGPMLGGKLENWAPAGPVREEHWKAVQAGFTKMAGWLSADGNERLFFMGEKLCYMDLVVAAWLVWIKKVLGHDDPEWLQVEKWDGGRWGRLMQATEKYQM</sequence>
<proteinExistence type="predicted"/>
<dbReference type="Gene3D" id="3.40.30.10">
    <property type="entry name" value="Glutaredoxin"/>
    <property type="match status" value="1"/>
</dbReference>
<evidence type="ECO:0000313" key="2">
    <source>
        <dbReference type="EMBL" id="OCH85523.1"/>
    </source>
</evidence>
<dbReference type="AlphaFoldDB" id="A0A8E2AJU0"/>
<dbReference type="InterPro" id="IPR004045">
    <property type="entry name" value="Glutathione_S-Trfase_N"/>
</dbReference>
<reference evidence="2 3" key="1">
    <citation type="submission" date="2016-07" db="EMBL/GenBank/DDBJ databases">
        <title>Draft genome of the white-rot fungus Obba rivulosa 3A-2.</title>
        <authorList>
            <consortium name="DOE Joint Genome Institute"/>
            <person name="Miettinen O."/>
            <person name="Riley R."/>
            <person name="Acob R."/>
            <person name="Barry K."/>
            <person name="Cullen D."/>
            <person name="De Vries R."/>
            <person name="Hainaut M."/>
            <person name="Hatakka A."/>
            <person name="Henrissat B."/>
            <person name="Hilden K."/>
            <person name="Kuo R."/>
            <person name="Labutti K."/>
            <person name="Lipzen A."/>
            <person name="Makela M.R."/>
            <person name="Sandor L."/>
            <person name="Spatafora J.W."/>
            <person name="Grigoriev I.V."/>
            <person name="Hibbett D.S."/>
        </authorList>
    </citation>
    <scope>NUCLEOTIDE SEQUENCE [LARGE SCALE GENOMIC DNA]</scope>
    <source>
        <strain evidence="2 3">3A-2</strain>
    </source>
</reference>
<organism evidence="2 3">
    <name type="scientific">Obba rivulosa</name>
    <dbReference type="NCBI Taxonomy" id="1052685"/>
    <lineage>
        <taxon>Eukaryota</taxon>
        <taxon>Fungi</taxon>
        <taxon>Dikarya</taxon>
        <taxon>Basidiomycota</taxon>
        <taxon>Agaricomycotina</taxon>
        <taxon>Agaricomycetes</taxon>
        <taxon>Polyporales</taxon>
        <taxon>Gelatoporiaceae</taxon>
        <taxon>Obba</taxon>
    </lineage>
</organism>
<dbReference type="OrthoDB" id="4951845at2759"/>
<dbReference type="PROSITE" id="PS50404">
    <property type="entry name" value="GST_NTER"/>
    <property type="match status" value="1"/>
</dbReference>
<evidence type="ECO:0000313" key="3">
    <source>
        <dbReference type="Proteomes" id="UP000250043"/>
    </source>
</evidence>
<dbReference type="Pfam" id="PF22041">
    <property type="entry name" value="GST_C_7"/>
    <property type="match status" value="1"/>
</dbReference>
<feature type="domain" description="GST N-terminal" evidence="1">
    <location>
        <begin position="11"/>
        <end position="104"/>
    </location>
</feature>
<name>A0A8E2AJU0_9APHY</name>
<dbReference type="InterPro" id="IPR036282">
    <property type="entry name" value="Glutathione-S-Trfase_C_sf"/>
</dbReference>
<keyword evidence="3" id="KW-1185">Reference proteome</keyword>
<dbReference type="EMBL" id="KV722578">
    <property type="protein sequence ID" value="OCH85523.1"/>
    <property type="molecule type" value="Genomic_DNA"/>
</dbReference>
<dbReference type="InterPro" id="IPR036249">
    <property type="entry name" value="Thioredoxin-like_sf"/>
</dbReference>